<evidence type="ECO:0000256" key="7">
    <source>
        <dbReference type="PROSITE-ProRule" id="PRU00409"/>
    </source>
</evidence>
<dbReference type="PROSITE" id="PS00866">
    <property type="entry name" value="CPSASE_1"/>
    <property type="match status" value="1"/>
</dbReference>
<evidence type="ECO:0000256" key="2">
    <source>
        <dbReference type="ARBA" id="ARBA00013263"/>
    </source>
</evidence>
<dbReference type="CDD" id="cd06850">
    <property type="entry name" value="biotinyl_domain"/>
    <property type="match status" value="1"/>
</dbReference>
<dbReference type="SUPFAM" id="SSF56059">
    <property type="entry name" value="Glutathione synthetase ATP-binding domain-like"/>
    <property type="match status" value="1"/>
</dbReference>
<feature type="region of interest" description="Disordered" evidence="8">
    <location>
        <begin position="650"/>
        <end position="669"/>
    </location>
</feature>
<dbReference type="InterPro" id="IPR011054">
    <property type="entry name" value="Rudment_hybrid_motif"/>
</dbReference>
<dbReference type="PROSITE" id="PS00188">
    <property type="entry name" value="BIOTIN"/>
    <property type="match status" value="1"/>
</dbReference>
<dbReference type="Gene3D" id="3.30.700.40">
    <property type="match status" value="1"/>
</dbReference>
<dbReference type="Pfam" id="PF21139">
    <property type="entry name" value="BT_MCC_alpha"/>
    <property type="match status" value="1"/>
</dbReference>
<dbReference type="InterPro" id="IPR005481">
    <property type="entry name" value="BC-like_N"/>
</dbReference>
<proteinExistence type="predicted"/>
<dbReference type="Pfam" id="PF00364">
    <property type="entry name" value="Biotin_lipoyl"/>
    <property type="match status" value="1"/>
</dbReference>
<dbReference type="PROSITE" id="PS50979">
    <property type="entry name" value="BC"/>
    <property type="match status" value="1"/>
</dbReference>
<dbReference type="InterPro" id="IPR011764">
    <property type="entry name" value="Biotin_carboxylation_dom"/>
</dbReference>
<name>A0ABX6YN57_9MICO</name>
<comment type="cofactor">
    <cofactor evidence="1">
        <name>biotin</name>
        <dbReference type="ChEBI" id="CHEBI:57586"/>
    </cofactor>
</comment>
<dbReference type="InterPro" id="IPR016185">
    <property type="entry name" value="PreATP-grasp_dom_sf"/>
</dbReference>
<evidence type="ECO:0000256" key="5">
    <source>
        <dbReference type="ARBA" id="ARBA00022840"/>
    </source>
</evidence>
<keyword evidence="5 7" id="KW-0067">ATP-binding</keyword>
<dbReference type="SUPFAM" id="SSF51230">
    <property type="entry name" value="Single hybrid motif"/>
    <property type="match status" value="1"/>
</dbReference>
<keyword evidence="3" id="KW-0436">Ligase</keyword>
<dbReference type="PROSITE" id="PS50975">
    <property type="entry name" value="ATP_GRASP"/>
    <property type="match status" value="1"/>
</dbReference>
<evidence type="ECO:0000256" key="6">
    <source>
        <dbReference type="ARBA" id="ARBA00023267"/>
    </source>
</evidence>
<dbReference type="PROSITE" id="PS00867">
    <property type="entry name" value="CPSASE_2"/>
    <property type="match status" value="1"/>
</dbReference>
<evidence type="ECO:0000259" key="11">
    <source>
        <dbReference type="PROSITE" id="PS50979"/>
    </source>
</evidence>
<protein>
    <recommendedName>
        <fullName evidence="2">biotin carboxylase</fullName>
        <ecNumber evidence="2">6.3.4.14</ecNumber>
    </recommendedName>
</protein>
<keyword evidence="13" id="KW-1185">Reference proteome</keyword>
<dbReference type="Pfam" id="PF02785">
    <property type="entry name" value="Biotin_carb_C"/>
    <property type="match status" value="1"/>
</dbReference>
<evidence type="ECO:0000256" key="3">
    <source>
        <dbReference type="ARBA" id="ARBA00022598"/>
    </source>
</evidence>
<gene>
    <name evidence="12" type="ORF">HCR76_09780</name>
</gene>
<reference evidence="12 13" key="1">
    <citation type="submission" date="2020-12" db="EMBL/GenBank/DDBJ databases">
        <title>Microbacterium sp. HY060.</title>
        <authorList>
            <person name="Zhou J."/>
        </authorList>
    </citation>
    <scope>NUCLEOTIDE SEQUENCE [LARGE SCALE GENOMIC DNA]</scope>
    <source>
        <strain evidence="12 13">HY60</strain>
    </source>
</reference>
<dbReference type="InterPro" id="IPR011053">
    <property type="entry name" value="Single_hybrid_motif"/>
</dbReference>
<keyword evidence="4 7" id="KW-0547">Nucleotide-binding</keyword>
<dbReference type="Gene3D" id="2.40.50.100">
    <property type="match status" value="1"/>
</dbReference>
<dbReference type="PANTHER" id="PTHR18866:SF33">
    <property type="entry name" value="METHYLCROTONOYL-COA CARBOXYLASE SUBUNIT ALPHA, MITOCHONDRIAL-RELATED"/>
    <property type="match status" value="1"/>
</dbReference>
<feature type="domain" description="Biotin carboxylation" evidence="11">
    <location>
        <begin position="1"/>
        <end position="444"/>
    </location>
</feature>
<dbReference type="PROSITE" id="PS50968">
    <property type="entry name" value="BIOTINYL_LIPOYL"/>
    <property type="match status" value="1"/>
</dbReference>
<sequence length="669" mass="71608">MFQTVLIANRGEIAVRIISTLRRLGIRSVAVYSDADARAPHVRAADKAVRLGPARASESYLNIERVIDAARRSGADAVHPGYGFLSENSRFASACEAAGLTYIGPDPKATEIMGDKIRAKQRVEADGVAGIPGHAAPGMSDEQLVGAANEIGYPVLVKPSAGGGGKGMIDVRRPEDMPEALSAARRVASAAFGDDTLFIERLITSPRHIEVQVLADTFGTVLHLGERECSLQRRHQKVIEEAPSSLLDPATRERIGRAACDVARSVDYTGAGTVEFLVSADAPDEFFFMEMNTRLQVEHPVTEAVTGVDLVEQQLRIAAGEPLMIAQEDISLTGHAVEARLYAEDSNFLPQAGTVEYAAFPPDVRVDSGIEQGTVVGSDYDPMMAKIIAYDDTRERAFERLGRALEETVIFGVTTNTSFLHALVTDAEVRAGTMTTTTIDSRVVEGEGDAVTDRIWSAIALAAHEARWRDSGTNPWAAPSGWRLGADARAIDTRMRHGGDERTVAVSGHPQNARIDGRAASIHGVGLERQIGIDGETSNVKVMRVGESMWIHDGTAAREFSVVDRDSARAARTDSSLAEPELRSPMPGTIVAVRVADGDTVAAGDTVLVIEAMKMEHRIIAPLAGTVTLAASRNQTVAKDAIVATIVALDSEDSAEESHKDAQQERGNA</sequence>
<dbReference type="SMART" id="SM00878">
    <property type="entry name" value="Biotin_carb_C"/>
    <property type="match status" value="1"/>
</dbReference>
<dbReference type="InterPro" id="IPR005479">
    <property type="entry name" value="CPAse_ATP-bd"/>
</dbReference>
<evidence type="ECO:0000313" key="12">
    <source>
        <dbReference type="EMBL" id="QPZ40283.1"/>
    </source>
</evidence>
<dbReference type="InterPro" id="IPR050856">
    <property type="entry name" value="Biotin_carboxylase_complex"/>
</dbReference>
<dbReference type="InterPro" id="IPR001882">
    <property type="entry name" value="Biotin_BS"/>
</dbReference>
<feature type="domain" description="ATP-grasp" evidence="10">
    <location>
        <begin position="120"/>
        <end position="319"/>
    </location>
</feature>
<dbReference type="InterPro" id="IPR000089">
    <property type="entry name" value="Biotin_lipoyl"/>
</dbReference>
<evidence type="ECO:0000256" key="4">
    <source>
        <dbReference type="ARBA" id="ARBA00022741"/>
    </source>
</evidence>
<dbReference type="PANTHER" id="PTHR18866">
    <property type="entry name" value="CARBOXYLASE:PYRUVATE/ACETYL-COA/PROPIONYL-COA CARBOXYLASE"/>
    <property type="match status" value="1"/>
</dbReference>
<dbReference type="InterPro" id="IPR048429">
    <property type="entry name" value="MCC_alpha_BT"/>
</dbReference>
<evidence type="ECO:0000313" key="13">
    <source>
        <dbReference type="Proteomes" id="UP000662814"/>
    </source>
</evidence>
<keyword evidence="6" id="KW-0092">Biotin</keyword>
<dbReference type="EC" id="6.3.4.14" evidence="2"/>
<dbReference type="EMBL" id="CP061169">
    <property type="protein sequence ID" value="QPZ40283.1"/>
    <property type="molecule type" value="Genomic_DNA"/>
</dbReference>
<evidence type="ECO:0000256" key="1">
    <source>
        <dbReference type="ARBA" id="ARBA00001953"/>
    </source>
</evidence>
<dbReference type="Pfam" id="PF02786">
    <property type="entry name" value="CPSase_L_D2"/>
    <property type="match status" value="1"/>
</dbReference>
<evidence type="ECO:0000259" key="10">
    <source>
        <dbReference type="PROSITE" id="PS50975"/>
    </source>
</evidence>
<dbReference type="InterPro" id="IPR011761">
    <property type="entry name" value="ATP-grasp"/>
</dbReference>
<feature type="compositionally biased region" description="Basic and acidic residues" evidence="8">
    <location>
        <begin position="656"/>
        <end position="669"/>
    </location>
</feature>
<feature type="domain" description="Lipoyl-binding" evidence="9">
    <location>
        <begin position="572"/>
        <end position="647"/>
    </location>
</feature>
<dbReference type="Pfam" id="PF00289">
    <property type="entry name" value="Biotin_carb_N"/>
    <property type="match status" value="1"/>
</dbReference>
<organism evidence="12 13">
    <name type="scientific">Paramicrobacterium chengjingii</name>
    <dbReference type="NCBI Taxonomy" id="2769067"/>
    <lineage>
        <taxon>Bacteria</taxon>
        <taxon>Bacillati</taxon>
        <taxon>Actinomycetota</taxon>
        <taxon>Actinomycetes</taxon>
        <taxon>Micrococcales</taxon>
        <taxon>Microbacteriaceae</taxon>
        <taxon>Paramicrobacterium</taxon>
    </lineage>
</organism>
<dbReference type="SUPFAM" id="SSF52440">
    <property type="entry name" value="PreATP-grasp domain"/>
    <property type="match status" value="1"/>
</dbReference>
<evidence type="ECO:0000259" key="9">
    <source>
        <dbReference type="PROSITE" id="PS50968"/>
    </source>
</evidence>
<dbReference type="Proteomes" id="UP000662814">
    <property type="component" value="Chromosome"/>
</dbReference>
<dbReference type="Gene3D" id="3.30.470.20">
    <property type="entry name" value="ATP-grasp fold, B domain"/>
    <property type="match status" value="1"/>
</dbReference>
<accession>A0ABX6YN57</accession>
<dbReference type="SUPFAM" id="SSF51246">
    <property type="entry name" value="Rudiment single hybrid motif"/>
    <property type="match status" value="1"/>
</dbReference>
<evidence type="ECO:0000256" key="8">
    <source>
        <dbReference type="SAM" id="MobiDB-lite"/>
    </source>
</evidence>
<dbReference type="InterPro" id="IPR005482">
    <property type="entry name" value="Biotin_COase_C"/>
</dbReference>